<dbReference type="AlphaFoldDB" id="A0A6A6VNZ6"/>
<evidence type="ECO:0000256" key="1">
    <source>
        <dbReference type="SAM" id="SignalP"/>
    </source>
</evidence>
<accession>A0A6A6VNZ6</accession>
<feature type="chain" id="PRO_5025358946" evidence="1">
    <location>
        <begin position="23"/>
        <end position="287"/>
    </location>
</feature>
<dbReference type="OrthoDB" id="5337308at2759"/>
<dbReference type="EMBL" id="MU006562">
    <property type="protein sequence ID" value="KAF2751476.1"/>
    <property type="molecule type" value="Genomic_DNA"/>
</dbReference>
<evidence type="ECO:0000313" key="3">
    <source>
        <dbReference type="Proteomes" id="UP000799440"/>
    </source>
</evidence>
<keyword evidence="1" id="KW-0732">Signal</keyword>
<proteinExistence type="predicted"/>
<dbReference type="Proteomes" id="UP000799440">
    <property type="component" value="Unassembled WGS sequence"/>
</dbReference>
<feature type="signal peptide" evidence="1">
    <location>
        <begin position="1"/>
        <end position="22"/>
    </location>
</feature>
<protein>
    <submittedName>
        <fullName evidence="2">Uncharacterized protein</fullName>
    </submittedName>
</protein>
<sequence length="287" mass="32066">MKLTQLIAGAAAVIGLLQGGSCRHLPLVDPLAHYGTKPADVIGNALRNQTYANIKRDVLHSITDERFTYLVQQGCNLLQAMSKTDKEAAEYMTLPAEGYVPDDLAELYLAVDNCPHVDDALVALGYKALSRKNEYPHKLFAPEHIVQTEHDGVTYMATHGHFRNFLNVEDGVIIRWSNYGPRYAAEMRVPPVTVLPKLRNWNDVIYLGWKQQADELKKDGGKLRLVIAAHVLNRETLGIIDRALKAAGHAPPAGEDFDPDGHCEHYTWKEGRHQYYYGRGKGIASVR</sequence>
<organism evidence="2 3">
    <name type="scientific">Sporormia fimetaria CBS 119925</name>
    <dbReference type="NCBI Taxonomy" id="1340428"/>
    <lineage>
        <taxon>Eukaryota</taxon>
        <taxon>Fungi</taxon>
        <taxon>Dikarya</taxon>
        <taxon>Ascomycota</taxon>
        <taxon>Pezizomycotina</taxon>
        <taxon>Dothideomycetes</taxon>
        <taxon>Pleosporomycetidae</taxon>
        <taxon>Pleosporales</taxon>
        <taxon>Sporormiaceae</taxon>
        <taxon>Sporormia</taxon>
    </lineage>
</organism>
<gene>
    <name evidence="2" type="ORF">M011DRAFT_483385</name>
</gene>
<name>A0A6A6VNZ6_9PLEO</name>
<evidence type="ECO:0000313" key="2">
    <source>
        <dbReference type="EMBL" id="KAF2751476.1"/>
    </source>
</evidence>
<keyword evidence="3" id="KW-1185">Reference proteome</keyword>
<reference evidence="2" key="1">
    <citation type="journal article" date="2020" name="Stud. Mycol.">
        <title>101 Dothideomycetes genomes: a test case for predicting lifestyles and emergence of pathogens.</title>
        <authorList>
            <person name="Haridas S."/>
            <person name="Albert R."/>
            <person name="Binder M."/>
            <person name="Bloem J."/>
            <person name="Labutti K."/>
            <person name="Salamov A."/>
            <person name="Andreopoulos B."/>
            <person name="Baker S."/>
            <person name="Barry K."/>
            <person name="Bills G."/>
            <person name="Bluhm B."/>
            <person name="Cannon C."/>
            <person name="Castanera R."/>
            <person name="Culley D."/>
            <person name="Daum C."/>
            <person name="Ezra D."/>
            <person name="Gonzalez J."/>
            <person name="Henrissat B."/>
            <person name="Kuo A."/>
            <person name="Liang C."/>
            <person name="Lipzen A."/>
            <person name="Lutzoni F."/>
            <person name="Magnuson J."/>
            <person name="Mondo S."/>
            <person name="Nolan M."/>
            <person name="Ohm R."/>
            <person name="Pangilinan J."/>
            <person name="Park H.-J."/>
            <person name="Ramirez L."/>
            <person name="Alfaro M."/>
            <person name="Sun H."/>
            <person name="Tritt A."/>
            <person name="Yoshinaga Y."/>
            <person name="Zwiers L.-H."/>
            <person name="Turgeon B."/>
            <person name="Goodwin S."/>
            <person name="Spatafora J."/>
            <person name="Crous P."/>
            <person name="Grigoriev I."/>
        </authorList>
    </citation>
    <scope>NUCLEOTIDE SEQUENCE</scope>
    <source>
        <strain evidence="2">CBS 119925</strain>
    </source>
</reference>